<protein>
    <submittedName>
        <fullName evidence="1">Uncharacterized protein</fullName>
    </submittedName>
</protein>
<dbReference type="AlphaFoldDB" id="A0A918JFQ0"/>
<comment type="caution">
    <text evidence="1">The sequence shown here is derived from an EMBL/GenBank/DDBJ whole genome shotgun (WGS) entry which is preliminary data.</text>
</comment>
<gene>
    <name evidence="1" type="ORF">GCM10007391_08980</name>
</gene>
<evidence type="ECO:0000313" key="1">
    <source>
        <dbReference type="EMBL" id="GGW78556.1"/>
    </source>
</evidence>
<name>A0A918JFQ0_9ALTE</name>
<dbReference type="EMBL" id="BMXP01000002">
    <property type="protein sequence ID" value="GGW78556.1"/>
    <property type="molecule type" value="Genomic_DNA"/>
</dbReference>
<dbReference type="InterPro" id="IPR045502">
    <property type="entry name" value="DUF6489"/>
</dbReference>
<reference evidence="1" key="1">
    <citation type="journal article" date="2014" name="Int. J. Syst. Evol. Microbiol.">
        <title>Complete genome sequence of Corynebacterium casei LMG S-19264T (=DSM 44701T), isolated from a smear-ripened cheese.</title>
        <authorList>
            <consortium name="US DOE Joint Genome Institute (JGI-PGF)"/>
            <person name="Walter F."/>
            <person name="Albersmeier A."/>
            <person name="Kalinowski J."/>
            <person name="Ruckert C."/>
        </authorList>
    </citation>
    <scope>NUCLEOTIDE SEQUENCE</scope>
    <source>
        <strain evidence="1">KCTC 22164</strain>
    </source>
</reference>
<reference evidence="1" key="2">
    <citation type="submission" date="2020-09" db="EMBL/GenBank/DDBJ databases">
        <authorList>
            <person name="Sun Q."/>
            <person name="Kim S."/>
        </authorList>
    </citation>
    <scope>NUCLEOTIDE SEQUENCE</scope>
    <source>
        <strain evidence="1">KCTC 22164</strain>
    </source>
</reference>
<evidence type="ECO:0000313" key="2">
    <source>
        <dbReference type="Proteomes" id="UP000631300"/>
    </source>
</evidence>
<proteinExistence type="predicted"/>
<sequence length="80" mass="9016">MKISIDIDMSPQEARELMGWPDMSKLHEASIASLNEQLKSGNQEVMMSMLKPYLDSSQQAFTFYQKMMQGMADGGHSAKK</sequence>
<accession>A0A918JFQ0</accession>
<dbReference type="Pfam" id="PF20099">
    <property type="entry name" value="DUF6489"/>
    <property type="match status" value="1"/>
</dbReference>
<dbReference type="Proteomes" id="UP000631300">
    <property type="component" value="Unassembled WGS sequence"/>
</dbReference>
<keyword evidence="2" id="KW-1185">Reference proteome</keyword>
<organism evidence="1 2">
    <name type="scientific">Alteromonas halophila</name>
    <dbReference type="NCBI Taxonomy" id="516698"/>
    <lineage>
        <taxon>Bacteria</taxon>
        <taxon>Pseudomonadati</taxon>
        <taxon>Pseudomonadota</taxon>
        <taxon>Gammaproteobacteria</taxon>
        <taxon>Alteromonadales</taxon>
        <taxon>Alteromonadaceae</taxon>
        <taxon>Alteromonas/Salinimonas group</taxon>
        <taxon>Alteromonas</taxon>
    </lineage>
</organism>